<proteinExistence type="inferred from homology"/>
<evidence type="ECO:0000256" key="1">
    <source>
        <dbReference type="ARBA" id="ARBA00004128"/>
    </source>
</evidence>
<dbReference type="GO" id="GO:0005290">
    <property type="term" value="F:L-histidine transmembrane transporter activity"/>
    <property type="evidence" value="ECO:0007669"/>
    <property type="project" value="TreeGrafter"/>
</dbReference>
<keyword evidence="6" id="KW-0029">Amino-acid transport</keyword>
<evidence type="ECO:0000259" key="10">
    <source>
        <dbReference type="Pfam" id="PF01490"/>
    </source>
</evidence>
<dbReference type="GO" id="GO:0005313">
    <property type="term" value="F:L-glutamate transmembrane transporter activity"/>
    <property type="evidence" value="ECO:0007669"/>
    <property type="project" value="TreeGrafter"/>
</dbReference>
<evidence type="ECO:0000313" key="11">
    <source>
        <dbReference type="EMBL" id="ELA41293.1"/>
    </source>
</evidence>
<dbReference type="FunCoup" id="L2GK85">
    <property type="interactions" value="65"/>
</dbReference>
<evidence type="ECO:0000256" key="3">
    <source>
        <dbReference type="ARBA" id="ARBA00022448"/>
    </source>
</evidence>
<dbReference type="GO" id="GO:0005302">
    <property type="term" value="F:L-tyrosine transmembrane transporter activity"/>
    <property type="evidence" value="ECO:0007669"/>
    <property type="project" value="TreeGrafter"/>
</dbReference>
<keyword evidence="8 9" id="KW-0472">Membrane</keyword>
<keyword evidence="3" id="KW-0813">Transport</keyword>
<evidence type="ECO:0000256" key="2">
    <source>
        <dbReference type="ARBA" id="ARBA00008066"/>
    </source>
</evidence>
<dbReference type="OMA" id="NFPYAFF"/>
<accession>L2GK85</accession>
<evidence type="ECO:0000313" key="12">
    <source>
        <dbReference type="Proteomes" id="UP000011082"/>
    </source>
</evidence>
<keyword evidence="4" id="KW-0926">Vacuole</keyword>
<comment type="similarity">
    <text evidence="2">Belongs to the amino acid/polyamine transporter 2 family.</text>
</comment>
<feature type="domain" description="Amino acid transporter transmembrane" evidence="10">
    <location>
        <begin position="6"/>
        <end position="242"/>
    </location>
</feature>
<dbReference type="STRING" id="993615.L2GK85"/>
<dbReference type="VEuPathDB" id="MicrosporidiaDB:VICG_01666"/>
<sequence>MKTFAGAYVNLLKTSIGSGVLSFPYLFKTYGIVVTVFLTLITGLFATTGLVLLMICSQVIGRTADLSKLAAQCFPYARIFVDLAVFLKCFGVSLSYVIITRQLLPPILESLFERAPDVNPSLFASPSITLLIFLGFVGPFTYFSKLDKLKYTSFVGIFSIVLVILAAVARYIHTDTTDVKIAFFLPITIDWLAGMGKFIFSFTCHQNIFAVNAEIEDNSLPKMKKLICTVSMSSFTLYMTFGWQTTCFTDLRFLKMS</sequence>
<gene>
    <name evidence="11" type="ORF">VICG_01666</name>
</gene>
<dbReference type="HOGENOM" id="CLU_009020_1_2_1"/>
<dbReference type="PANTHER" id="PTHR22950">
    <property type="entry name" value="AMINO ACID TRANSPORTER"/>
    <property type="match status" value="1"/>
</dbReference>
<evidence type="ECO:0000256" key="9">
    <source>
        <dbReference type="SAM" id="Phobius"/>
    </source>
</evidence>
<feature type="transmembrane region" description="Helical" evidence="9">
    <location>
        <begin position="119"/>
        <end position="142"/>
    </location>
</feature>
<evidence type="ECO:0000256" key="8">
    <source>
        <dbReference type="ARBA" id="ARBA00023136"/>
    </source>
</evidence>
<evidence type="ECO:0000256" key="7">
    <source>
        <dbReference type="ARBA" id="ARBA00022989"/>
    </source>
</evidence>
<dbReference type="GO" id="GO:0015189">
    <property type="term" value="F:L-lysine transmembrane transporter activity"/>
    <property type="evidence" value="ECO:0007669"/>
    <property type="project" value="TreeGrafter"/>
</dbReference>
<dbReference type="Proteomes" id="UP000011082">
    <property type="component" value="Unassembled WGS sequence"/>
</dbReference>
<dbReference type="Pfam" id="PF01490">
    <property type="entry name" value="Aa_trans"/>
    <property type="match status" value="1"/>
</dbReference>
<feature type="transmembrane region" description="Helical" evidence="9">
    <location>
        <begin position="154"/>
        <end position="173"/>
    </location>
</feature>
<protein>
    <recommendedName>
        <fullName evidence="10">Amino acid transporter transmembrane domain-containing protein</fullName>
    </recommendedName>
</protein>
<name>L2GK85_VITCO</name>
<organism evidence="11 12">
    <name type="scientific">Vittaforma corneae (strain ATCC 50505)</name>
    <name type="common">Microsporidian parasite</name>
    <name type="synonym">Nosema corneum</name>
    <dbReference type="NCBI Taxonomy" id="993615"/>
    <lineage>
        <taxon>Eukaryota</taxon>
        <taxon>Fungi</taxon>
        <taxon>Fungi incertae sedis</taxon>
        <taxon>Microsporidia</taxon>
        <taxon>Nosematidae</taxon>
        <taxon>Vittaforma</taxon>
    </lineage>
</organism>
<evidence type="ECO:0000256" key="4">
    <source>
        <dbReference type="ARBA" id="ARBA00022554"/>
    </source>
</evidence>
<reference evidence="12" key="1">
    <citation type="submission" date="2011-05" db="EMBL/GenBank/DDBJ databases">
        <title>The genome sequence of Vittaforma corneae strain ATCC 50505.</title>
        <authorList>
            <consortium name="The Broad Institute Genome Sequencing Platform"/>
            <person name="Cuomo C."/>
            <person name="Didier E."/>
            <person name="Bowers L."/>
            <person name="Young S.K."/>
            <person name="Zeng Q."/>
            <person name="Gargeya S."/>
            <person name="Fitzgerald M."/>
            <person name="Haas B."/>
            <person name="Abouelleil A."/>
            <person name="Alvarado L."/>
            <person name="Arachchi H.M."/>
            <person name="Berlin A."/>
            <person name="Chapman S.B."/>
            <person name="Gearin G."/>
            <person name="Goldberg J."/>
            <person name="Griggs A."/>
            <person name="Gujja S."/>
            <person name="Hansen M."/>
            <person name="Heiman D."/>
            <person name="Howarth C."/>
            <person name="Larimer J."/>
            <person name="Lui A."/>
            <person name="MacDonald P.J.P."/>
            <person name="McCowen C."/>
            <person name="Montmayeur A."/>
            <person name="Murphy C."/>
            <person name="Neiman D."/>
            <person name="Pearson M."/>
            <person name="Priest M."/>
            <person name="Roberts A."/>
            <person name="Saif S."/>
            <person name="Shea T."/>
            <person name="Sisk P."/>
            <person name="Stolte C."/>
            <person name="Sykes S."/>
            <person name="Wortman J."/>
            <person name="Nusbaum C."/>
            <person name="Birren B."/>
        </authorList>
    </citation>
    <scope>NUCLEOTIDE SEQUENCE [LARGE SCALE GENOMIC DNA]</scope>
    <source>
        <strain evidence="12">ATCC 50505</strain>
    </source>
</reference>
<dbReference type="RefSeq" id="XP_007605111.1">
    <property type="nucleotide sequence ID" value="XM_007605049.1"/>
</dbReference>
<dbReference type="AlphaFoldDB" id="L2GK85"/>
<feature type="transmembrane region" description="Helical" evidence="9">
    <location>
        <begin position="76"/>
        <end position="99"/>
    </location>
</feature>
<keyword evidence="5 9" id="KW-0812">Transmembrane</keyword>
<dbReference type="GO" id="GO:0061459">
    <property type="term" value="F:L-arginine transmembrane transporter activity"/>
    <property type="evidence" value="ECO:0007669"/>
    <property type="project" value="TreeGrafter"/>
</dbReference>
<keyword evidence="7 9" id="KW-1133">Transmembrane helix</keyword>
<dbReference type="GO" id="GO:0005774">
    <property type="term" value="C:vacuolar membrane"/>
    <property type="evidence" value="ECO:0007669"/>
    <property type="project" value="UniProtKB-SubCell"/>
</dbReference>
<comment type="subcellular location">
    <subcellularLocation>
        <location evidence="1">Vacuole membrane</location>
        <topology evidence="1">Multi-pass membrane protein</topology>
    </subcellularLocation>
</comment>
<dbReference type="GeneID" id="19882376"/>
<dbReference type="InterPro" id="IPR013057">
    <property type="entry name" value="AA_transpt_TM"/>
</dbReference>
<keyword evidence="12" id="KW-1185">Reference proteome</keyword>
<feature type="transmembrane region" description="Helical" evidence="9">
    <location>
        <begin position="179"/>
        <end position="200"/>
    </location>
</feature>
<dbReference type="InParanoid" id="L2GK85"/>
<dbReference type="OrthoDB" id="438545at2759"/>
<evidence type="ECO:0000256" key="5">
    <source>
        <dbReference type="ARBA" id="ARBA00022692"/>
    </source>
</evidence>
<feature type="transmembrane region" description="Helical" evidence="9">
    <location>
        <begin position="30"/>
        <end position="55"/>
    </location>
</feature>
<dbReference type="PANTHER" id="PTHR22950:SF678">
    <property type="entry name" value="VACUOLAR AMINO ACID TRANSPORTER 5-RELATED"/>
    <property type="match status" value="1"/>
</dbReference>
<dbReference type="GO" id="GO:0015194">
    <property type="term" value="F:L-serine transmembrane transporter activity"/>
    <property type="evidence" value="ECO:0007669"/>
    <property type="project" value="TreeGrafter"/>
</dbReference>
<evidence type="ECO:0000256" key="6">
    <source>
        <dbReference type="ARBA" id="ARBA00022970"/>
    </source>
</evidence>
<dbReference type="EMBL" id="JH370146">
    <property type="protein sequence ID" value="ELA41293.1"/>
    <property type="molecule type" value="Genomic_DNA"/>
</dbReference>